<evidence type="ECO:0000313" key="3">
    <source>
        <dbReference type="EMBL" id="VFK16797.1"/>
    </source>
</evidence>
<protein>
    <submittedName>
        <fullName evidence="2">Uncharacterized protein</fullName>
    </submittedName>
</protein>
<reference evidence="2" key="1">
    <citation type="submission" date="2019-02" db="EMBL/GenBank/DDBJ databases">
        <authorList>
            <person name="Gruber-Vodicka R. H."/>
            <person name="Seah K. B. B."/>
        </authorList>
    </citation>
    <scope>NUCLEOTIDE SEQUENCE</scope>
    <source>
        <strain evidence="2">BECK_BZ163</strain>
        <strain evidence="3">BECK_BZ164</strain>
        <strain evidence="1">BECK_BZ165</strain>
    </source>
</reference>
<evidence type="ECO:0000313" key="1">
    <source>
        <dbReference type="EMBL" id="VFJ68385.1"/>
    </source>
</evidence>
<accession>A0A450TMA3</accession>
<gene>
    <name evidence="2" type="ORF">BECKFM1743A_GA0114220_104863</name>
    <name evidence="3" type="ORF">BECKFM1743B_GA0114221_104444</name>
    <name evidence="1" type="ORF">BECKFM1743C_GA0114222_104843</name>
</gene>
<dbReference type="EMBL" id="CAADFL010000444">
    <property type="protein sequence ID" value="VFK16797.1"/>
    <property type="molecule type" value="Genomic_DNA"/>
</dbReference>
<proteinExistence type="predicted"/>
<dbReference type="AlphaFoldDB" id="A0A450TMA3"/>
<dbReference type="EMBL" id="CAADEZ010000486">
    <property type="protein sequence ID" value="VFJ68853.1"/>
    <property type="molecule type" value="Genomic_DNA"/>
</dbReference>
<organism evidence="2">
    <name type="scientific">Candidatus Kentrum sp. FM</name>
    <dbReference type="NCBI Taxonomy" id="2126340"/>
    <lineage>
        <taxon>Bacteria</taxon>
        <taxon>Pseudomonadati</taxon>
        <taxon>Pseudomonadota</taxon>
        <taxon>Gammaproteobacteria</taxon>
        <taxon>Candidatus Kentrum</taxon>
    </lineage>
</organism>
<evidence type="ECO:0000313" key="2">
    <source>
        <dbReference type="EMBL" id="VFJ68853.1"/>
    </source>
</evidence>
<name>A0A450TMA3_9GAMM</name>
<sequence>MTEDPFTILEIDETATKKDIMLVVTKALRAGRYEAKTIAAAQKTLFNPTARAQAEFRYRVDFRPYAVAVPQAPAQESPQLVRLILPQV</sequence>
<dbReference type="EMBL" id="CAADFA010000484">
    <property type="protein sequence ID" value="VFJ68385.1"/>
    <property type="molecule type" value="Genomic_DNA"/>
</dbReference>